<keyword evidence="4 7" id="KW-0812">Transmembrane</keyword>
<feature type="transmembrane region" description="Helical" evidence="7">
    <location>
        <begin position="272"/>
        <end position="293"/>
    </location>
</feature>
<evidence type="ECO:0000256" key="2">
    <source>
        <dbReference type="ARBA" id="ARBA00022475"/>
    </source>
</evidence>
<feature type="transmembrane region" description="Helical" evidence="7">
    <location>
        <begin position="241"/>
        <end position="260"/>
    </location>
</feature>
<dbReference type="OrthoDB" id="9796052at2"/>
<dbReference type="InterPro" id="IPR010656">
    <property type="entry name" value="DctM"/>
</dbReference>
<reference evidence="10" key="3">
    <citation type="submission" date="2025-08" db="UniProtKB">
        <authorList>
            <consortium name="RefSeq"/>
        </authorList>
    </citation>
    <scope>IDENTIFICATION</scope>
</reference>
<dbReference type="AlphaFoldDB" id="A0A8B6X4K4"/>
<evidence type="ECO:0000256" key="4">
    <source>
        <dbReference type="ARBA" id="ARBA00022692"/>
    </source>
</evidence>
<comment type="function">
    <text evidence="7">Part of the tripartite ATP-independent periplasmic (TRAP) transport system.</text>
</comment>
<evidence type="ECO:0000259" key="8">
    <source>
        <dbReference type="Pfam" id="PF06808"/>
    </source>
</evidence>
<dbReference type="PANTHER" id="PTHR33362">
    <property type="entry name" value="SIALIC ACID TRAP TRANSPORTER PERMEASE PROTEIN SIAT-RELATED"/>
    <property type="match status" value="1"/>
</dbReference>
<feature type="transmembrane region" description="Helical" evidence="7">
    <location>
        <begin position="213"/>
        <end position="235"/>
    </location>
</feature>
<organism evidence="9 10">
    <name type="scientific">Derxia gummosa DSM 723</name>
    <dbReference type="NCBI Taxonomy" id="1121388"/>
    <lineage>
        <taxon>Bacteria</taxon>
        <taxon>Pseudomonadati</taxon>
        <taxon>Pseudomonadota</taxon>
        <taxon>Betaproteobacteria</taxon>
        <taxon>Burkholderiales</taxon>
        <taxon>Alcaligenaceae</taxon>
        <taxon>Derxia</taxon>
    </lineage>
</organism>
<accession>A0A8B6X4K4</accession>
<reference evidence="10" key="1">
    <citation type="journal article" date="1999" name="Microbiology">
        <title>TRAP transporters: an ancient family of extracytoplasmic solute-receptor-dependent secondary active transporters.</title>
        <authorList>
            <person name="Rabus R."/>
            <person name="Jack D.L."/>
            <person name="Kelly D.J."/>
            <person name="Saier M.H. Jr."/>
        </authorList>
    </citation>
    <scope>NUCLEOTIDE SEQUENCE</scope>
</reference>
<dbReference type="NCBIfam" id="TIGR00786">
    <property type="entry name" value="dctM"/>
    <property type="match status" value="1"/>
</dbReference>
<evidence type="ECO:0000256" key="6">
    <source>
        <dbReference type="ARBA" id="ARBA00023136"/>
    </source>
</evidence>
<evidence type="ECO:0000256" key="7">
    <source>
        <dbReference type="RuleBase" id="RU369079"/>
    </source>
</evidence>
<keyword evidence="7" id="KW-0813">Transport</keyword>
<keyword evidence="6 7" id="KW-0472">Membrane</keyword>
<evidence type="ECO:0000256" key="5">
    <source>
        <dbReference type="ARBA" id="ARBA00022989"/>
    </source>
</evidence>
<feature type="transmembrane region" description="Helical" evidence="7">
    <location>
        <begin position="400"/>
        <end position="421"/>
    </location>
</feature>
<evidence type="ECO:0000256" key="1">
    <source>
        <dbReference type="ARBA" id="ARBA00004429"/>
    </source>
</evidence>
<dbReference type="PANTHER" id="PTHR33362:SF5">
    <property type="entry name" value="C4-DICARBOXYLATE TRAP TRANSPORTER LARGE PERMEASE PROTEIN DCTM"/>
    <property type="match status" value="1"/>
</dbReference>
<comment type="subcellular location">
    <subcellularLocation>
        <location evidence="1 7">Cell inner membrane</location>
        <topology evidence="1 7">Multi-pass membrane protein</topology>
    </subcellularLocation>
</comment>
<dbReference type="InterPro" id="IPR004681">
    <property type="entry name" value="TRAP_DctM"/>
</dbReference>
<dbReference type="Pfam" id="PF06808">
    <property type="entry name" value="DctM"/>
    <property type="match status" value="1"/>
</dbReference>
<evidence type="ECO:0000313" key="9">
    <source>
        <dbReference type="Proteomes" id="UP000675920"/>
    </source>
</evidence>
<protein>
    <recommendedName>
        <fullName evidence="7">TRAP transporter large permease protein</fullName>
    </recommendedName>
</protein>
<comment type="similarity">
    <text evidence="7">Belongs to the TRAP transporter large permease family.</text>
</comment>
<dbReference type="PIRSF" id="PIRSF006066">
    <property type="entry name" value="HI0050"/>
    <property type="match status" value="1"/>
</dbReference>
<reference evidence="10" key="2">
    <citation type="journal article" date="2001" name="FEMS Microbiol. Rev.">
        <title>The tripartite ATP-independent periplasmic (TRAP) transporters of bacteria and archaea.</title>
        <authorList>
            <person name="Kelly D.J."/>
            <person name="Thomas G.H."/>
        </authorList>
    </citation>
    <scope>NUCLEOTIDE SEQUENCE</scope>
</reference>
<name>A0A8B6X4K4_9BURK</name>
<feature type="transmembrane region" description="Helical" evidence="7">
    <location>
        <begin position="134"/>
        <end position="157"/>
    </location>
</feature>
<dbReference type="Proteomes" id="UP000675920">
    <property type="component" value="Unplaced"/>
</dbReference>
<sequence>MTIVLVLGGLIALLFTGVPIFAALGLYGGALLALTQGGLGPITEVIFGEINRYLLVTIPLFAFMGHVMIRGRIVDDLYKTTYTLTRHLPGGLGFATILACTIFAAISGSSVATALTVGAVAIPQMVRFGYPPRLAYGMVAAGGTLGILIPPSGPMVLYGVVSDTSIGGLFMAGVLPGLMMAAIFAVFGMLMARFGATRIRTEPRASLTEVATALRGSAWAFALPVMVLGGMYAGIFTATEAAAVGAAAAVAVAALAYRSISPRSLWDAAIDAARTSAMLFLIVGAAAVFGHVMTKLRIPQQIVELVVTFDVGVAGFLVAVMALIFVLGMFLESIAIILITTPVLMPVMAHLGINPIWYGILLTINLELAQITPPVGMNLFTIKSITRAPMGQIIGGTLPYVGLLILGMAIVMVWPQIALWLPAQMLNIR</sequence>
<evidence type="ECO:0000256" key="3">
    <source>
        <dbReference type="ARBA" id="ARBA00022519"/>
    </source>
</evidence>
<keyword evidence="9" id="KW-1185">Reference proteome</keyword>
<keyword evidence="3 7" id="KW-0997">Cell inner membrane</keyword>
<dbReference type="GO" id="GO:0005886">
    <property type="term" value="C:plasma membrane"/>
    <property type="evidence" value="ECO:0007669"/>
    <property type="project" value="UniProtKB-SubCell"/>
</dbReference>
<dbReference type="GO" id="GO:0022857">
    <property type="term" value="F:transmembrane transporter activity"/>
    <property type="evidence" value="ECO:0007669"/>
    <property type="project" value="UniProtKB-UniRule"/>
</dbReference>
<keyword evidence="5 7" id="KW-1133">Transmembrane helix</keyword>
<feature type="transmembrane region" description="Helical" evidence="7">
    <location>
        <begin position="169"/>
        <end position="192"/>
    </location>
</feature>
<keyword evidence="2" id="KW-1003">Cell membrane</keyword>
<feature type="transmembrane region" description="Helical" evidence="7">
    <location>
        <begin position="6"/>
        <end position="32"/>
    </location>
</feature>
<feature type="transmembrane region" description="Helical" evidence="7">
    <location>
        <begin position="93"/>
        <end position="122"/>
    </location>
</feature>
<feature type="transmembrane region" description="Helical" evidence="7">
    <location>
        <begin position="53"/>
        <end position="73"/>
    </location>
</feature>
<feature type="transmembrane region" description="Helical" evidence="7">
    <location>
        <begin position="305"/>
        <end position="327"/>
    </location>
</feature>
<dbReference type="RefSeq" id="WP_028311723.1">
    <property type="nucleotide sequence ID" value="NZ_AXWS01000013.1"/>
</dbReference>
<evidence type="ECO:0000313" key="10">
    <source>
        <dbReference type="RefSeq" id="WP_028311723.1"/>
    </source>
</evidence>
<feature type="transmembrane region" description="Helical" evidence="7">
    <location>
        <begin position="334"/>
        <end position="353"/>
    </location>
</feature>
<comment type="subunit">
    <text evidence="7">The complex comprises the extracytoplasmic solute receptor protein and the two transmembrane proteins.</text>
</comment>
<proteinExistence type="inferred from homology"/>
<feature type="domain" description="TRAP C4-dicarboxylate transport system permease DctM subunit" evidence="8">
    <location>
        <begin position="7"/>
        <end position="417"/>
    </location>
</feature>